<evidence type="ECO:0000313" key="3">
    <source>
        <dbReference type="Proteomes" id="UP000475249"/>
    </source>
</evidence>
<proteinExistence type="predicted"/>
<evidence type="ECO:0000259" key="1">
    <source>
        <dbReference type="Pfam" id="PF06439"/>
    </source>
</evidence>
<evidence type="ECO:0000313" key="2">
    <source>
        <dbReference type="EMBL" id="NAS10812.1"/>
    </source>
</evidence>
<accession>A0A6L9E891</accession>
<dbReference type="Proteomes" id="UP000475249">
    <property type="component" value="Unassembled WGS sequence"/>
</dbReference>
<dbReference type="EMBL" id="WXYO01000001">
    <property type="protein sequence ID" value="NAS10812.1"/>
    <property type="molecule type" value="Genomic_DNA"/>
</dbReference>
<dbReference type="InterPro" id="IPR010496">
    <property type="entry name" value="AL/BT2_dom"/>
</dbReference>
<dbReference type="RefSeq" id="WP_161433599.1">
    <property type="nucleotide sequence ID" value="NZ_WXYO01000001.1"/>
</dbReference>
<sequence length="250" mass="28451">MKRIVIAVLISTFFLGCKGKAEKQDMADSEDMTEEVQQEQEKEWTILFDGSSFEHWKGYGEDEVPDTWKLEDGAMVFYPPEERPEGMSYNIVTKKDYTNFVLSLEWRIAEAGNSGIFWGIKEDEKYGQPYETGPEIQVLDNEKHPDAKNGTTHQAGSLYDMVAPSEDVTVPVGEWNSCVITINHETQQGSVVLNGKEIVNFPVSNEAWNEMVSKSKFADWEGFGKYTTGKIGLQDHWDVVAYRNIKIKEL</sequence>
<protein>
    <submittedName>
        <fullName evidence="2">DUF1080 domain-containing protein</fullName>
    </submittedName>
</protein>
<dbReference type="GO" id="GO:0016787">
    <property type="term" value="F:hydrolase activity"/>
    <property type="evidence" value="ECO:0007669"/>
    <property type="project" value="InterPro"/>
</dbReference>
<feature type="domain" description="3-keto-alpha-glucoside-1,2-lyase/3-keto-2-hydroxy-glucal hydratase" evidence="1">
    <location>
        <begin position="43"/>
        <end position="248"/>
    </location>
</feature>
<gene>
    <name evidence="2" type="ORF">GTQ38_02290</name>
</gene>
<dbReference type="Pfam" id="PF06439">
    <property type="entry name" value="3keto-disac_hyd"/>
    <property type="match status" value="1"/>
</dbReference>
<dbReference type="PROSITE" id="PS51257">
    <property type="entry name" value="PROKAR_LIPOPROTEIN"/>
    <property type="match status" value="1"/>
</dbReference>
<dbReference type="AlphaFoldDB" id="A0A6L9E891"/>
<dbReference type="Gene3D" id="2.60.120.560">
    <property type="entry name" value="Exo-inulinase, domain 1"/>
    <property type="match status" value="1"/>
</dbReference>
<name>A0A6L9E891_9FLAO</name>
<reference evidence="2 3" key="1">
    <citation type="submission" date="2020-01" db="EMBL/GenBank/DDBJ databases">
        <title>Bacteria diversity of Porities sp.</title>
        <authorList>
            <person name="Wang G."/>
        </authorList>
    </citation>
    <scope>NUCLEOTIDE SEQUENCE [LARGE SCALE GENOMIC DNA]</scope>
    <source>
        <strain evidence="2 3">R33</strain>
    </source>
</reference>
<organism evidence="2 3">
    <name type="scientific">Poritiphilus flavus</name>
    <dbReference type="NCBI Taxonomy" id="2697053"/>
    <lineage>
        <taxon>Bacteria</taxon>
        <taxon>Pseudomonadati</taxon>
        <taxon>Bacteroidota</taxon>
        <taxon>Flavobacteriia</taxon>
        <taxon>Flavobacteriales</taxon>
        <taxon>Flavobacteriaceae</taxon>
        <taxon>Poritiphilus</taxon>
    </lineage>
</organism>
<keyword evidence="3" id="KW-1185">Reference proteome</keyword>
<comment type="caution">
    <text evidence="2">The sequence shown here is derived from an EMBL/GenBank/DDBJ whole genome shotgun (WGS) entry which is preliminary data.</text>
</comment>